<dbReference type="CDD" id="cd00093">
    <property type="entry name" value="HTH_XRE"/>
    <property type="match status" value="1"/>
</dbReference>
<comment type="caution">
    <text evidence="2">The sequence shown here is derived from an EMBL/GenBank/DDBJ whole genome shotgun (WGS) entry which is preliminary data.</text>
</comment>
<name>A0ABR9JV30_9ACTN</name>
<gene>
    <name evidence="2" type="ORF">H4W34_004102</name>
</gene>
<dbReference type="Proteomes" id="UP000627838">
    <property type="component" value="Unassembled WGS sequence"/>
</dbReference>
<sequence length="127" mass="14398">MAPKRGNNERTAYQEVFVVELRARRNSENLSRNKLAQALGCTPQWLAKVENLEKPPSEGLAADLDTYFACDGMFHRIWVNHAQARRDNLIPTGFRPLAEMEKDAEEISIYEPLLVTGLVQGTVRFPV</sequence>
<accession>A0ABR9JV30</accession>
<dbReference type="InterPro" id="IPR001387">
    <property type="entry name" value="Cro/C1-type_HTH"/>
</dbReference>
<keyword evidence="3" id="KW-1185">Reference proteome</keyword>
<evidence type="ECO:0000313" key="2">
    <source>
        <dbReference type="EMBL" id="MBE1534269.1"/>
    </source>
</evidence>
<feature type="domain" description="HTH cro/C1-type" evidence="1">
    <location>
        <begin position="20"/>
        <end position="75"/>
    </location>
</feature>
<evidence type="ECO:0000259" key="1">
    <source>
        <dbReference type="SMART" id="SM00530"/>
    </source>
</evidence>
<dbReference type="InterPro" id="IPR010982">
    <property type="entry name" value="Lambda_DNA-bd_dom_sf"/>
</dbReference>
<dbReference type="SUPFAM" id="SSF47413">
    <property type="entry name" value="lambda repressor-like DNA-binding domains"/>
    <property type="match status" value="1"/>
</dbReference>
<dbReference type="Pfam" id="PF13560">
    <property type="entry name" value="HTH_31"/>
    <property type="match status" value="1"/>
</dbReference>
<proteinExistence type="predicted"/>
<dbReference type="Gene3D" id="1.10.260.40">
    <property type="entry name" value="lambda repressor-like DNA-binding domains"/>
    <property type="match status" value="1"/>
</dbReference>
<organism evidence="2 3">
    <name type="scientific">Actinomadura algeriensis</name>
    <dbReference type="NCBI Taxonomy" id="1679523"/>
    <lineage>
        <taxon>Bacteria</taxon>
        <taxon>Bacillati</taxon>
        <taxon>Actinomycetota</taxon>
        <taxon>Actinomycetes</taxon>
        <taxon>Streptosporangiales</taxon>
        <taxon>Thermomonosporaceae</taxon>
        <taxon>Actinomadura</taxon>
    </lineage>
</organism>
<dbReference type="SMART" id="SM00530">
    <property type="entry name" value="HTH_XRE"/>
    <property type="match status" value="1"/>
</dbReference>
<reference evidence="2 3" key="1">
    <citation type="submission" date="2020-10" db="EMBL/GenBank/DDBJ databases">
        <title>Sequencing the genomes of 1000 actinobacteria strains.</title>
        <authorList>
            <person name="Klenk H.-P."/>
        </authorList>
    </citation>
    <scope>NUCLEOTIDE SEQUENCE [LARGE SCALE GENOMIC DNA]</scope>
    <source>
        <strain evidence="2 3">DSM 46744</strain>
    </source>
</reference>
<evidence type="ECO:0000313" key="3">
    <source>
        <dbReference type="Proteomes" id="UP000627838"/>
    </source>
</evidence>
<protein>
    <submittedName>
        <fullName evidence="2">Transcriptional regulator with XRE-family HTH domain</fullName>
    </submittedName>
</protein>
<dbReference type="RefSeq" id="WP_192760674.1">
    <property type="nucleotide sequence ID" value="NZ_JADBDZ010000001.1"/>
</dbReference>
<dbReference type="EMBL" id="JADBDZ010000001">
    <property type="protein sequence ID" value="MBE1534269.1"/>
    <property type="molecule type" value="Genomic_DNA"/>
</dbReference>